<evidence type="ECO:0000256" key="7">
    <source>
        <dbReference type="SAM" id="Phobius"/>
    </source>
</evidence>
<proteinExistence type="predicted"/>
<accession>A0A1I4HB77</accession>
<name>A0A1I4HB77_9EURY</name>
<keyword evidence="3 7" id="KW-0812">Transmembrane</keyword>
<evidence type="ECO:0000256" key="4">
    <source>
        <dbReference type="ARBA" id="ARBA00022989"/>
    </source>
</evidence>
<keyword evidence="4 7" id="KW-1133">Transmembrane helix</keyword>
<feature type="transmembrane region" description="Helical" evidence="7">
    <location>
        <begin position="132"/>
        <end position="155"/>
    </location>
</feature>
<dbReference type="GO" id="GO:0005886">
    <property type="term" value="C:plasma membrane"/>
    <property type="evidence" value="ECO:0007669"/>
    <property type="project" value="UniProtKB-SubCell"/>
</dbReference>
<evidence type="ECO:0000313" key="8">
    <source>
        <dbReference type="EMBL" id="SFL39539.1"/>
    </source>
</evidence>
<keyword evidence="5 7" id="KW-0472">Membrane</keyword>
<dbReference type="AlphaFoldDB" id="A0A1I4HB77"/>
<dbReference type="PANTHER" id="PTHR30213">
    <property type="entry name" value="INNER MEMBRANE PROTEIN YHJD"/>
    <property type="match status" value="1"/>
</dbReference>
<dbReference type="Proteomes" id="UP000199607">
    <property type="component" value="Unassembled WGS sequence"/>
</dbReference>
<keyword evidence="9" id="KW-1185">Reference proteome</keyword>
<comment type="subcellular location">
    <subcellularLocation>
        <location evidence="1">Cell membrane</location>
        <topology evidence="1">Multi-pass membrane protein</topology>
    </subcellularLocation>
</comment>
<feature type="transmembrane region" description="Helical" evidence="7">
    <location>
        <begin position="194"/>
        <end position="218"/>
    </location>
</feature>
<evidence type="ECO:0000256" key="3">
    <source>
        <dbReference type="ARBA" id="ARBA00022692"/>
    </source>
</evidence>
<dbReference type="STRING" id="553466.SAMN04487950_3624"/>
<feature type="transmembrane region" description="Helical" evidence="7">
    <location>
        <begin position="30"/>
        <end position="52"/>
    </location>
</feature>
<gene>
    <name evidence="8" type="ORF">SAMN04487950_3624</name>
</gene>
<evidence type="ECO:0000256" key="6">
    <source>
        <dbReference type="SAM" id="MobiDB-lite"/>
    </source>
</evidence>
<evidence type="ECO:0000256" key="5">
    <source>
        <dbReference type="ARBA" id="ARBA00023136"/>
    </source>
</evidence>
<sequence>MLTGSRVVAAVRAIGAEFSEKNVTFMAGSIAYNAFVSLAPLLVVLLLAVNVLNSDLESQVLTLANQYLTPSVSRLVERVVDGDSSTTSASVIGLVVSLWGSLKIFRNLDTAFSEIFESDVQNSFTDQLRDGLVVLFALLVGVVGMVFATAAFSYFEWVPYVGLLSPVSLFVGLCVAFFPLFYVFPDVDLEPHEVLPGVVVAAVGWAILQGVFQVYTIVKGGSDAALLGTLILVVTWLYFSGIVLLLGAIVNAVLTGNAGNLVDRRTGMSSTAETERDLTTDDAAPYLAVLREDVTGRYVGMRPTKRTRPVQDGGRRRPRPSGRIHVEEHTVETLDGSEWEVTLRYPYESKEETETKMGW</sequence>
<dbReference type="Pfam" id="PF03631">
    <property type="entry name" value="Virul_fac_BrkB"/>
    <property type="match status" value="1"/>
</dbReference>
<dbReference type="PANTHER" id="PTHR30213:SF0">
    <property type="entry name" value="UPF0761 MEMBRANE PROTEIN YIHY"/>
    <property type="match status" value="1"/>
</dbReference>
<dbReference type="EMBL" id="FOTC01000005">
    <property type="protein sequence ID" value="SFL39539.1"/>
    <property type="molecule type" value="Genomic_DNA"/>
</dbReference>
<organism evidence="8 9">
    <name type="scientific">Halogranum rubrum</name>
    <dbReference type="NCBI Taxonomy" id="553466"/>
    <lineage>
        <taxon>Archaea</taxon>
        <taxon>Methanobacteriati</taxon>
        <taxon>Methanobacteriota</taxon>
        <taxon>Stenosarchaea group</taxon>
        <taxon>Halobacteria</taxon>
        <taxon>Halobacteriales</taxon>
        <taxon>Haloferacaceae</taxon>
    </lineage>
</organism>
<protein>
    <submittedName>
        <fullName evidence="8">Membrane protein</fullName>
    </submittedName>
</protein>
<dbReference type="RefSeq" id="WP_089871146.1">
    <property type="nucleotide sequence ID" value="NZ_FOTC01000005.1"/>
</dbReference>
<feature type="transmembrane region" description="Helical" evidence="7">
    <location>
        <begin position="224"/>
        <end position="254"/>
    </location>
</feature>
<evidence type="ECO:0000256" key="2">
    <source>
        <dbReference type="ARBA" id="ARBA00022475"/>
    </source>
</evidence>
<evidence type="ECO:0000256" key="1">
    <source>
        <dbReference type="ARBA" id="ARBA00004651"/>
    </source>
</evidence>
<keyword evidence="2" id="KW-1003">Cell membrane</keyword>
<evidence type="ECO:0000313" key="9">
    <source>
        <dbReference type="Proteomes" id="UP000199607"/>
    </source>
</evidence>
<reference evidence="9" key="1">
    <citation type="submission" date="2016-10" db="EMBL/GenBank/DDBJ databases">
        <authorList>
            <person name="Varghese N."/>
            <person name="Submissions S."/>
        </authorList>
    </citation>
    <scope>NUCLEOTIDE SEQUENCE [LARGE SCALE GENOMIC DNA]</scope>
    <source>
        <strain evidence="9">CGMCC 1.7738</strain>
    </source>
</reference>
<feature type="region of interest" description="Disordered" evidence="6">
    <location>
        <begin position="304"/>
        <end position="325"/>
    </location>
</feature>
<feature type="transmembrane region" description="Helical" evidence="7">
    <location>
        <begin position="161"/>
        <end position="182"/>
    </location>
</feature>
<dbReference type="InterPro" id="IPR017039">
    <property type="entry name" value="Virul_fac_BrkB"/>
</dbReference>